<feature type="transmembrane region" description="Helical" evidence="1">
    <location>
        <begin position="7"/>
        <end position="26"/>
    </location>
</feature>
<name>A0A1G6JKH8_9BACL</name>
<protein>
    <recommendedName>
        <fullName evidence="4">4 TMS phage holin, superfamily IV</fullName>
    </recommendedName>
</protein>
<sequence length="120" mass="13918">MIHFRILVAKFVTIYVGLLIALTWVVRLNWTALGVISLIFTVVGYVIGEWWALPHLHNLTLSLADFLFALLVIGWTGNWLYQMEWSLINFSFFLAGAAFVALVEWGVHVYYRKKVLKRVF</sequence>
<proteinExistence type="predicted"/>
<keyword evidence="1" id="KW-0812">Transmembrane</keyword>
<evidence type="ECO:0008006" key="4">
    <source>
        <dbReference type="Google" id="ProtNLM"/>
    </source>
</evidence>
<keyword evidence="1" id="KW-0472">Membrane</keyword>
<dbReference type="Proteomes" id="UP000199387">
    <property type="component" value="Unassembled WGS sequence"/>
</dbReference>
<evidence type="ECO:0000256" key="1">
    <source>
        <dbReference type="SAM" id="Phobius"/>
    </source>
</evidence>
<keyword evidence="3" id="KW-1185">Reference proteome</keyword>
<feature type="transmembrane region" description="Helical" evidence="1">
    <location>
        <begin position="59"/>
        <end position="81"/>
    </location>
</feature>
<accession>A0A1G6JKH8</accession>
<evidence type="ECO:0000313" key="3">
    <source>
        <dbReference type="Proteomes" id="UP000199387"/>
    </source>
</evidence>
<keyword evidence="1" id="KW-1133">Transmembrane helix</keyword>
<organism evidence="2 3">
    <name type="scientific">Melghirimyces thermohalophilus</name>
    <dbReference type="NCBI Taxonomy" id="1236220"/>
    <lineage>
        <taxon>Bacteria</taxon>
        <taxon>Bacillati</taxon>
        <taxon>Bacillota</taxon>
        <taxon>Bacilli</taxon>
        <taxon>Bacillales</taxon>
        <taxon>Thermoactinomycetaceae</taxon>
        <taxon>Melghirimyces</taxon>
    </lineage>
</organism>
<gene>
    <name evidence="2" type="ORF">SAMN04488112_10472</name>
</gene>
<dbReference type="EMBL" id="FMZA01000004">
    <property type="protein sequence ID" value="SDC18935.1"/>
    <property type="molecule type" value="Genomic_DNA"/>
</dbReference>
<feature type="transmembrane region" description="Helical" evidence="1">
    <location>
        <begin position="87"/>
        <end position="111"/>
    </location>
</feature>
<reference evidence="2 3" key="1">
    <citation type="submission" date="2016-10" db="EMBL/GenBank/DDBJ databases">
        <authorList>
            <person name="de Groot N.N."/>
        </authorList>
    </citation>
    <scope>NUCLEOTIDE SEQUENCE [LARGE SCALE GENOMIC DNA]</scope>
    <source>
        <strain evidence="2 3">DSM 45514</strain>
    </source>
</reference>
<dbReference type="AlphaFoldDB" id="A0A1G6JKH8"/>
<dbReference type="RefSeq" id="WP_176757800.1">
    <property type="nucleotide sequence ID" value="NZ_FMZA01000004.1"/>
</dbReference>
<dbReference type="Pfam" id="PF10710">
    <property type="entry name" value="DUF2512"/>
    <property type="match status" value="1"/>
</dbReference>
<feature type="transmembrane region" description="Helical" evidence="1">
    <location>
        <begin position="32"/>
        <end position="52"/>
    </location>
</feature>
<dbReference type="STRING" id="1236220.SAMN04488112_10472"/>
<evidence type="ECO:0000313" key="2">
    <source>
        <dbReference type="EMBL" id="SDC18935.1"/>
    </source>
</evidence>
<dbReference type="InterPro" id="IPR019649">
    <property type="entry name" value="DUF2512"/>
</dbReference>